<evidence type="ECO:0000313" key="2">
    <source>
        <dbReference type="EMBL" id="EMP34318.1"/>
    </source>
</evidence>
<evidence type="ECO:0000256" key="1">
    <source>
        <dbReference type="SAM" id="MobiDB-lite"/>
    </source>
</evidence>
<feature type="region of interest" description="Disordered" evidence="1">
    <location>
        <begin position="60"/>
        <end position="96"/>
    </location>
</feature>
<accession>M7BQH9</accession>
<evidence type="ECO:0000313" key="3">
    <source>
        <dbReference type="Proteomes" id="UP000031443"/>
    </source>
</evidence>
<organism evidence="2 3">
    <name type="scientific">Chelonia mydas</name>
    <name type="common">Green sea-turtle</name>
    <name type="synonym">Chelonia agassizi</name>
    <dbReference type="NCBI Taxonomy" id="8469"/>
    <lineage>
        <taxon>Eukaryota</taxon>
        <taxon>Metazoa</taxon>
        <taxon>Chordata</taxon>
        <taxon>Craniata</taxon>
        <taxon>Vertebrata</taxon>
        <taxon>Euteleostomi</taxon>
        <taxon>Archelosauria</taxon>
        <taxon>Testudinata</taxon>
        <taxon>Testudines</taxon>
        <taxon>Cryptodira</taxon>
        <taxon>Durocryptodira</taxon>
        <taxon>Americhelydia</taxon>
        <taxon>Chelonioidea</taxon>
        <taxon>Cheloniidae</taxon>
        <taxon>Chelonia</taxon>
    </lineage>
</organism>
<dbReference type="EMBL" id="KB532800">
    <property type="protein sequence ID" value="EMP34318.1"/>
    <property type="molecule type" value="Genomic_DNA"/>
</dbReference>
<reference evidence="3" key="1">
    <citation type="journal article" date="2013" name="Nat. Genet.">
        <title>The draft genomes of soft-shell turtle and green sea turtle yield insights into the development and evolution of the turtle-specific body plan.</title>
        <authorList>
            <person name="Wang Z."/>
            <person name="Pascual-Anaya J."/>
            <person name="Zadissa A."/>
            <person name="Li W."/>
            <person name="Niimura Y."/>
            <person name="Huang Z."/>
            <person name="Li C."/>
            <person name="White S."/>
            <person name="Xiong Z."/>
            <person name="Fang D."/>
            <person name="Wang B."/>
            <person name="Ming Y."/>
            <person name="Chen Y."/>
            <person name="Zheng Y."/>
            <person name="Kuraku S."/>
            <person name="Pignatelli M."/>
            <person name="Herrero J."/>
            <person name="Beal K."/>
            <person name="Nozawa M."/>
            <person name="Li Q."/>
            <person name="Wang J."/>
            <person name="Zhang H."/>
            <person name="Yu L."/>
            <person name="Shigenobu S."/>
            <person name="Wang J."/>
            <person name="Liu J."/>
            <person name="Flicek P."/>
            <person name="Searle S."/>
            <person name="Wang J."/>
            <person name="Kuratani S."/>
            <person name="Yin Y."/>
            <person name="Aken B."/>
            <person name="Zhang G."/>
            <person name="Irie N."/>
        </authorList>
    </citation>
    <scope>NUCLEOTIDE SEQUENCE [LARGE SCALE GENOMIC DNA]</scope>
</reference>
<dbReference type="eggNOG" id="KOG1845">
    <property type="taxonomic scope" value="Eukaryota"/>
</dbReference>
<dbReference type="AlphaFoldDB" id="M7BQH9"/>
<proteinExistence type="predicted"/>
<keyword evidence="3" id="KW-1185">Reference proteome</keyword>
<name>M7BQH9_CHEMY</name>
<sequence>MAFTNYSSLNRAQLTFEYLHTNSTGSQSRSAACSGKAPGGLDRFVYLPCLQVRLTAAPTGTGQGMGQGTAGPPFLQPPLAWSSKPQPVGAAIGRPC</sequence>
<gene>
    <name evidence="2" type="ORF">UY3_08539</name>
</gene>
<protein>
    <submittedName>
        <fullName evidence="2">MORC family CW-type zinc finger protein 2</fullName>
    </submittedName>
</protein>
<dbReference type="Proteomes" id="UP000031443">
    <property type="component" value="Unassembled WGS sequence"/>
</dbReference>